<proteinExistence type="predicted"/>
<dbReference type="SMART" id="SM00418">
    <property type="entry name" value="HTH_ARSR"/>
    <property type="match status" value="1"/>
</dbReference>
<protein>
    <submittedName>
        <fullName evidence="5">Helix-turn-helix transcriptional regulator</fullName>
    </submittedName>
</protein>
<organism evidence="5 6">
    <name type="scientific">Roseococcus pinisoli</name>
    <dbReference type="NCBI Taxonomy" id="2835040"/>
    <lineage>
        <taxon>Bacteria</taxon>
        <taxon>Pseudomonadati</taxon>
        <taxon>Pseudomonadota</taxon>
        <taxon>Alphaproteobacteria</taxon>
        <taxon>Acetobacterales</taxon>
        <taxon>Roseomonadaceae</taxon>
        <taxon>Roseococcus</taxon>
    </lineage>
</organism>
<dbReference type="InterPro" id="IPR011991">
    <property type="entry name" value="ArsR-like_HTH"/>
</dbReference>
<dbReference type="Gene3D" id="1.10.10.10">
    <property type="entry name" value="Winged helix-like DNA-binding domain superfamily/Winged helix DNA-binding domain"/>
    <property type="match status" value="1"/>
</dbReference>
<dbReference type="NCBIfam" id="NF033788">
    <property type="entry name" value="HTH_metalloreg"/>
    <property type="match status" value="1"/>
</dbReference>
<dbReference type="PRINTS" id="PR00778">
    <property type="entry name" value="HTHARSR"/>
</dbReference>
<dbReference type="InterPro" id="IPR036388">
    <property type="entry name" value="WH-like_DNA-bd_sf"/>
</dbReference>
<dbReference type="RefSeq" id="WP_213671954.1">
    <property type="nucleotide sequence ID" value="NZ_JAHCDA010000004.1"/>
</dbReference>
<dbReference type="PROSITE" id="PS50987">
    <property type="entry name" value="HTH_ARSR_2"/>
    <property type="match status" value="1"/>
</dbReference>
<dbReference type="SUPFAM" id="SSF46785">
    <property type="entry name" value="Winged helix' DNA-binding domain"/>
    <property type="match status" value="1"/>
</dbReference>
<accession>A0ABS5QI39</accession>
<gene>
    <name evidence="5" type="ORF">KHU32_20145</name>
</gene>
<dbReference type="InterPro" id="IPR051011">
    <property type="entry name" value="Metal_resp_trans_reg"/>
</dbReference>
<comment type="caution">
    <text evidence="5">The sequence shown here is derived from an EMBL/GenBank/DDBJ whole genome shotgun (WGS) entry which is preliminary data.</text>
</comment>
<evidence type="ECO:0000259" key="4">
    <source>
        <dbReference type="PROSITE" id="PS50987"/>
    </source>
</evidence>
<dbReference type="InterPro" id="IPR001845">
    <property type="entry name" value="HTH_ArsR_DNA-bd_dom"/>
</dbReference>
<keyword evidence="6" id="KW-1185">Reference proteome</keyword>
<reference evidence="5 6" key="1">
    <citation type="submission" date="2021-05" db="EMBL/GenBank/DDBJ databases">
        <title>Roseococcus sp. XZZS9, whole genome shotgun sequencing project.</title>
        <authorList>
            <person name="Zhao G."/>
            <person name="Shen L."/>
        </authorList>
    </citation>
    <scope>NUCLEOTIDE SEQUENCE [LARGE SCALE GENOMIC DNA]</scope>
    <source>
        <strain evidence="5 6">XZZS9</strain>
    </source>
</reference>
<evidence type="ECO:0000313" key="5">
    <source>
        <dbReference type="EMBL" id="MBS7813264.1"/>
    </source>
</evidence>
<keyword evidence="1" id="KW-0805">Transcription regulation</keyword>
<dbReference type="InterPro" id="IPR036390">
    <property type="entry name" value="WH_DNA-bd_sf"/>
</dbReference>
<name>A0ABS5QI39_9PROT</name>
<evidence type="ECO:0000256" key="1">
    <source>
        <dbReference type="ARBA" id="ARBA00023015"/>
    </source>
</evidence>
<keyword evidence="3" id="KW-0804">Transcription</keyword>
<dbReference type="PANTHER" id="PTHR43132">
    <property type="entry name" value="ARSENICAL RESISTANCE OPERON REPRESSOR ARSR-RELATED"/>
    <property type="match status" value="1"/>
</dbReference>
<dbReference type="Pfam" id="PF12840">
    <property type="entry name" value="HTH_20"/>
    <property type="match status" value="1"/>
</dbReference>
<evidence type="ECO:0000256" key="2">
    <source>
        <dbReference type="ARBA" id="ARBA00023125"/>
    </source>
</evidence>
<feature type="domain" description="HTH arsR-type" evidence="4">
    <location>
        <begin position="1"/>
        <end position="95"/>
    </location>
</feature>
<keyword evidence="2" id="KW-0238">DNA-binding</keyword>
<sequence>MDTKTALDAFAALSQETRLRVFRLLVEAGFDGLPAGDIARDLGVPHNTMSSHLAVLARAGLVASRKDGRSVIYAANFDGVRALIAFLLQDCCRGRPEVCAPLLDAALGPIAALCCPPSPRTEA</sequence>
<dbReference type="PANTHER" id="PTHR43132:SF2">
    <property type="entry name" value="ARSENICAL RESISTANCE OPERON REPRESSOR ARSR-RELATED"/>
    <property type="match status" value="1"/>
</dbReference>
<evidence type="ECO:0000256" key="3">
    <source>
        <dbReference type="ARBA" id="ARBA00023163"/>
    </source>
</evidence>
<evidence type="ECO:0000313" key="6">
    <source>
        <dbReference type="Proteomes" id="UP000766336"/>
    </source>
</evidence>
<dbReference type="EMBL" id="JAHCDA010000004">
    <property type="protein sequence ID" value="MBS7813264.1"/>
    <property type="molecule type" value="Genomic_DNA"/>
</dbReference>
<dbReference type="Proteomes" id="UP000766336">
    <property type="component" value="Unassembled WGS sequence"/>
</dbReference>
<dbReference type="CDD" id="cd00090">
    <property type="entry name" value="HTH_ARSR"/>
    <property type="match status" value="1"/>
</dbReference>